<dbReference type="PANTHER" id="PTHR12599:SF0">
    <property type="entry name" value="PTERIN-4-ALPHA-CARBINOLAMINE DEHYDRATASE"/>
    <property type="match status" value="1"/>
</dbReference>
<protein>
    <recommendedName>
        <fullName evidence="4">Putative pterin-4-alpha-carbinolamine dehydratase</fullName>
        <shortName evidence="4">PHS</shortName>
        <ecNumber evidence="4">4.2.1.96</ecNumber>
    </recommendedName>
    <alternativeName>
        <fullName evidence="4">4-alpha-hydroxy-tetrahydropterin dehydratase</fullName>
    </alternativeName>
    <alternativeName>
        <fullName evidence="4">Pterin carbinolamine dehydratase</fullName>
        <shortName evidence="4">PCD</shortName>
    </alternativeName>
</protein>
<accession>A0A547Q7S5</accession>
<keyword evidence="3 4" id="KW-0456">Lyase</keyword>
<dbReference type="RefSeq" id="WP_142833712.1">
    <property type="nucleotide sequence ID" value="NZ_VFSV01000006.1"/>
</dbReference>
<dbReference type="CDD" id="cd00914">
    <property type="entry name" value="PCD_DCoH_subfamily_b"/>
    <property type="match status" value="1"/>
</dbReference>
<dbReference type="NCBIfam" id="NF002017">
    <property type="entry name" value="PRK00823.1-2"/>
    <property type="match status" value="1"/>
</dbReference>
<evidence type="ECO:0000313" key="6">
    <source>
        <dbReference type="Proteomes" id="UP000318590"/>
    </source>
</evidence>
<evidence type="ECO:0000256" key="4">
    <source>
        <dbReference type="HAMAP-Rule" id="MF_00434"/>
    </source>
</evidence>
<dbReference type="AlphaFoldDB" id="A0A547Q7S5"/>
<comment type="caution">
    <text evidence="5">The sequence shown here is derived from an EMBL/GenBank/DDBJ whole genome shotgun (WGS) entry which is preliminary data.</text>
</comment>
<sequence length="93" mass="10556">MDDAAMKDTLEKLEKRGWTVSSDPEAISKTFEFKDFTRAFGWMTMVATRAEKIGHHPDWSNSYNKVDVSLTTHDSGGLTDKDLRLAKMMDQLA</sequence>
<dbReference type="PANTHER" id="PTHR12599">
    <property type="entry name" value="PTERIN-4-ALPHA-CARBINOLAMINE DEHYDRATASE"/>
    <property type="match status" value="1"/>
</dbReference>
<gene>
    <name evidence="5" type="ORF">FEV53_04965</name>
</gene>
<dbReference type="EC" id="4.2.1.96" evidence="4"/>
<dbReference type="HAMAP" id="MF_00434">
    <property type="entry name" value="Pterin_4_alpha"/>
    <property type="match status" value="1"/>
</dbReference>
<evidence type="ECO:0000256" key="1">
    <source>
        <dbReference type="ARBA" id="ARBA00001554"/>
    </source>
</evidence>
<dbReference type="InterPro" id="IPR036428">
    <property type="entry name" value="PCD_sf"/>
</dbReference>
<dbReference type="InterPro" id="IPR001533">
    <property type="entry name" value="Pterin_deHydtase"/>
</dbReference>
<evidence type="ECO:0000256" key="3">
    <source>
        <dbReference type="ARBA" id="ARBA00023239"/>
    </source>
</evidence>
<evidence type="ECO:0000256" key="2">
    <source>
        <dbReference type="ARBA" id="ARBA00006472"/>
    </source>
</evidence>
<proteinExistence type="inferred from homology"/>
<dbReference type="SUPFAM" id="SSF55248">
    <property type="entry name" value="PCD-like"/>
    <property type="match status" value="1"/>
</dbReference>
<dbReference type="NCBIfam" id="NF002018">
    <property type="entry name" value="PRK00823.1-3"/>
    <property type="match status" value="1"/>
</dbReference>
<comment type="catalytic activity">
    <reaction evidence="1 4">
        <text>(4aS,6R)-4a-hydroxy-L-erythro-5,6,7,8-tetrahydrobiopterin = (6R)-L-erythro-6,7-dihydrobiopterin + H2O</text>
        <dbReference type="Rhea" id="RHEA:11920"/>
        <dbReference type="ChEBI" id="CHEBI:15377"/>
        <dbReference type="ChEBI" id="CHEBI:15642"/>
        <dbReference type="ChEBI" id="CHEBI:43120"/>
        <dbReference type="EC" id="4.2.1.96"/>
    </reaction>
</comment>
<dbReference type="Gene3D" id="3.30.1360.20">
    <property type="entry name" value="Transcriptional coactivator/pterin dehydratase"/>
    <property type="match status" value="1"/>
</dbReference>
<keyword evidence="6" id="KW-1185">Reference proteome</keyword>
<evidence type="ECO:0000313" key="5">
    <source>
        <dbReference type="EMBL" id="TRD22411.1"/>
    </source>
</evidence>
<dbReference type="GO" id="GO:0006729">
    <property type="term" value="P:tetrahydrobiopterin biosynthetic process"/>
    <property type="evidence" value="ECO:0007669"/>
    <property type="project" value="InterPro"/>
</dbReference>
<reference evidence="5 6" key="1">
    <citation type="submission" date="2019-06" db="EMBL/GenBank/DDBJ databases">
        <title>Paenimaribius caenipelagi gen. nov., sp. nov., isolated from a tidal flat.</title>
        <authorList>
            <person name="Yoon J.-H."/>
        </authorList>
    </citation>
    <scope>NUCLEOTIDE SEQUENCE [LARGE SCALE GENOMIC DNA]</scope>
    <source>
        <strain evidence="5 6">JBTF-M29</strain>
    </source>
</reference>
<name>A0A547Q7S5_9RHOB</name>
<dbReference type="Pfam" id="PF01329">
    <property type="entry name" value="Pterin_4a"/>
    <property type="match status" value="1"/>
</dbReference>
<dbReference type="Proteomes" id="UP000318590">
    <property type="component" value="Unassembled WGS sequence"/>
</dbReference>
<dbReference type="OrthoDB" id="9794987at2"/>
<comment type="similarity">
    <text evidence="2 4">Belongs to the pterin-4-alpha-carbinolamine dehydratase family.</text>
</comment>
<organism evidence="5 6">
    <name type="scientific">Palleronia caenipelagi</name>
    <dbReference type="NCBI Taxonomy" id="2489174"/>
    <lineage>
        <taxon>Bacteria</taxon>
        <taxon>Pseudomonadati</taxon>
        <taxon>Pseudomonadota</taxon>
        <taxon>Alphaproteobacteria</taxon>
        <taxon>Rhodobacterales</taxon>
        <taxon>Roseobacteraceae</taxon>
        <taxon>Palleronia</taxon>
    </lineage>
</organism>
<dbReference type="GO" id="GO:0008124">
    <property type="term" value="F:4-alpha-hydroxytetrahydrobiopterin dehydratase activity"/>
    <property type="evidence" value="ECO:0007669"/>
    <property type="project" value="UniProtKB-UniRule"/>
</dbReference>
<dbReference type="EMBL" id="VFSV01000006">
    <property type="protein sequence ID" value="TRD22411.1"/>
    <property type="molecule type" value="Genomic_DNA"/>
</dbReference>